<evidence type="ECO:0000313" key="8">
    <source>
        <dbReference type="Proteomes" id="UP000675747"/>
    </source>
</evidence>
<evidence type="ECO:0000256" key="4">
    <source>
        <dbReference type="ARBA" id="ARBA00022840"/>
    </source>
</evidence>
<keyword evidence="8" id="KW-1185">Reference proteome</keyword>
<accession>A0A8J8AYB9</accession>
<dbReference type="EMBL" id="JAGQFT010000084">
    <property type="protein sequence ID" value="MBR0562925.1"/>
    <property type="molecule type" value="Genomic_DNA"/>
</dbReference>
<keyword evidence="2" id="KW-0813">Transport</keyword>
<evidence type="ECO:0000313" key="7">
    <source>
        <dbReference type="EMBL" id="MBS7457831.1"/>
    </source>
</evidence>
<dbReference type="RefSeq" id="WP_211926848.1">
    <property type="nucleotide sequence ID" value="NZ_JAGQFT020000007.1"/>
</dbReference>
<dbReference type="SUPFAM" id="SSF52540">
    <property type="entry name" value="P-loop containing nucleoside triphosphate hydrolases"/>
    <property type="match status" value="1"/>
</dbReference>
<sequence>MPPALHVNAVSKTYRLWATPASRLWVPFLYRLAHLVRGLPPLARRLQAAAAARLHVHEALHGVSFTLPRGEALGIIGHNGSGKSTLLQIVAGVLQPTSGSVHVDGRVAALLELGSGFNPELTGRENLRINAAILGLTSAQIRERADDIIAFADIGDFIDEPVKAYSSGMALRLAFAVQVHTDPDILIVDEALAVGDAAFQAKAMTRIDQILARGTTLLFVGHDLNAVKAFCHRAMLLEAGRVVMEGLPDEVITEYLHRTHQRALAAQQDARAGRLRRIEGGYGLEDACVVKASLNGGAQHLELRYGERIDVAFEVRLPPEVAHPCLIFDVLDGRGLQLGGRRIALPRVAEARVLPVAISLAATFQQGVYRVRTRIVDAPSIETSTVLSRQEDWLSFDVIDDSRARFTGLFPLPMDIKVGA</sequence>
<feature type="domain" description="ABC transporter" evidence="5">
    <location>
        <begin position="44"/>
        <end position="264"/>
    </location>
</feature>
<evidence type="ECO:0000259" key="5">
    <source>
        <dbReference type="PROSITE" id="PS50893"/>
    </source>
</evidence>
<dbReference type="InterPro" id="IPR027417">
    <property type="entry name" value="P-loop_NTPase"/>
</dbReference>
<keyword evidence="3" id="KW-0547">Nucleotide-binding</keyword>
<dbReference type="InterPro" id="IPR003439">
    <property type="entry name" value="ABC_transporter-like_ATP-bd"/>
</dbReference>
<dbReference type="SMART" id="SM00382">
    <property type="entry name" value="AAA"/>
    <property type="match status" value="1"/>
</dbReference>
<dbReference type="GO" id="GO:0005524">
    <property type="term" value="F:ATP binding"/>
    <property type="evidence" value="ECO:0007669"/>
    <property type="project" value="UniProtKB-KW"/>
</dbReference>
<dbReference type="Proteomes" id="UP000675747">
    <property type="component" value="Unassembled WGS sequence"/>
</dbReference>
<dbReference type="GO" id="GO:0016887">
    <property type="term" value="F:ATP hydrolysis activity"/>
    <property type="evidence" value="ECO:0007669"/>
    <property type="project" value="InterPro"/>
</dbReference>
<reference evidence="7 8" key="1">
    <citation type="journal article" date="2021" name="Microbiol. Resour. Announc.">
        <title>Draft Genome Sequence of Coralloluteibacterium stylophorae LMG 29479T.</title>
        <authorList>
            <person name="Karlyshev A.V."/>
            <person name="Kudryashova E.B."/>
            <person name="Ariskina E.V."/>
            <person name="Conroy A.P."/>
            <person name="Abidueva E.Y."/>
        </authorList>
    </citation>
    <scope>NUCLEOTIDE SEQUENCE [LARGE SCALE GENOMIC DNA]</scope>
    <source>
        <strain evidence="7 8">LMG 29479</strain>
    </source>
</reference>
<dbReference type="EMBL" id="JAGQFT020000007">
    <property type="protein sequence ID" value="MBS7457831.1"/>
    <property type="molecule type" value="Genomic_DNA"/>
</dbReference>
<dbReference type="Pfam" id="PF00005">
    <property type="entry name" value="ABC_tran"/>
    <property type="match status" value="1"/>
</dbReference>
<dbReference type="GO" id="GO:0140359">
    <property type="term" value="F:ABC-type transporter activity"/>
    <property type="evidence" value="ECO:0007669"/>
    <property type="project" value="InterPro"/>
</dbReference>
<proteinExistence type="inferred from homology"/>
<evidence type="ECO:0000256" key="3">
    <source>
        <dbReference type="ARBA" id="ARBA00022741"/>
    </source>
</evidence>
<keyword evidence="4 6" id="KW-0067">ATP-binding</keyword>
<comment type="similarity">
    <text evidence="1">Belongs to the ABC transporter superfamily.</text>
</comment>
<dbReference type="PROSITE" id="PS50893">
    <property type="entry name" value="ABC_TRANSPORTER_2"/>
    <property type="match status" value="1"/>
</dbReference>
<dbReference type="Gene3D" id="3.40.50.300">
    <property type="entry name" value="P-loop containing nucleotide triphosphate hydrolases"/>
    <property type="match status" value="1"/>
</dbReference>
<dbReference type="PANTHER" id="PTHR46743:SF2">
    <property type="entry name" value="TEICHOIC ACIDS EXPORT ATP-BINDING PROTEIN TAGH"/>
    <property type="match status" value="1"/>
</dbReference>
<reference evidence="6" key="2">
    <citation type="submission" date="2021-04" db="EMBL/GenBank/DDBJ databases">
        <authorList>
            <person name="Karlyshev A.V."/>
        </authorList>
    </citation>
    <scope>NUCLEOTIDE SEQUENCE</scope>
    <source>
        <strain evidence="6">LMG 29479</strain>
    </source>
</reference>
<protein>
    <submittedName>
        <fullName evidence="6">ABC transporter ATP-binding protein</fullName>
    </submittedName>
</protein>
<evidence type="ECO:0000313" key="6">
    <source>
        <dbReference type="EMBL" id="MBR0562925.1"/>
    </source>
</evidence>
<gene>
    <name evidence="7" type="ORF">KB893_011885</name>
    <name evidence="6" type="ORF">KB893_10415</name>
</gene>
<organism evidence="6">
    <name type="scientific">Coralloluteibacterium stylophorae</name>
    <dbReference type="NCBI Taxonomy" id="1776034"/>
    <lineage>
        <taxon>Bacteria</taxon>
        <taxon>Pseudomonadati</taxon>
        <taxon>Pseudomonadota</taxon>
        <taxon>Gammaproteobacteria</taxon>
        <taxon>Lysobacterales</taxon>
        <taxon>Lysobacteraceae</taxon>
        <taxon>Coralloluteibacterium</taxon>
    </lineage>
</organism>
<dbReference type="AlphaFoldDB" id="A0A8J8AYB9"/>
<dbReference type="InterPro" id="IPR015860">
    <property type="entry name" value="ABC_transpr_TagH-like"/>
</dbReference>
<dbReference type="PANTHER" id="PTHR46743">
    <property type="entry name" value="TEICHOIC ACIDS EXPORT ATP-BINDING PROTEIN TAGH"/>
    <property type="match status" value="1"/>
</dbReference>
<dbReference type="InterPro" id="IPR003593">
    <property type="entry name" value="AAA+_ATPase"/>
</dbReference>
<evidence type="ECO:0000256" key="2">
    <source>
        <dbReference type="ARBA" id="ARBA00022448"/>
    </source>
</evidence>
<evidence type="ECO:0000256" key="1">
    <source>
        <dbReference type="ARBA" id="ARBA00005417"/>
    </source>
</evidence>
<dbReference type="GO" id="GO:0016020">
    <property type="term" value="C:membrane"/>
    <property type="evidence" value="ECO:0007669"/>
    <property type="project" value="InterPro"/>
</dbReference>
<comment type="caution">
    <text evidence="6">The sequence shown here is derived from an EMBL/GenBank/DDBJ whole genome shotgun (WGS) entry which is preliminary data.</text>
</comment>
<dbReference type="InterPro" id="IPR050683">
    <property type="entry name" value="Bact_Polysacc_Export_ATP-bd"/>
</dbReference>
<dbReference type="CDD" id="cd03220">
    <property type="entry name" value="ABC_KpsT_Wzt"/>
    <property type="match status" value="1"/>
</dbReference>
<name>A0A8J8AYB9_9GAMM</name>